<dbReference type="Proteomes" id="UP000247233">
    <property type="component" value="Unassembled WGS sequence"/>
</dbReference>
<comment type="caution">
    <text evidence="6">The sequence shown here is derived from an EMBL/GenBank/DDBJ whole genome shotgun (WGS) entry which is preliminary data.</text>
</comment>
<evidence type="ECO:0000256" key="3">
    <source>
        <dbReference type="ARBA" id="ARBA00022801"/>
    </source>
</evidence>
<organism evidence="6 7">
    <name type="scientific">Aspergillus heteromorphus CBS 117.55</name>
    <dbReference type="NCBI Taxonomy" id="1448321"/>
    <lineage>
        <taxon>Eukaryota</taxon>
        <taxon>Fungi</taxon>
        <taxon>Dikarya</taxon>
        <taxon>Ascomycota</taxon>
        <taxon>Pezizomycotina</taxon>
        <taxon>Eurotiomycetes</taxon>
        <taxon>Eurotiomycetidae</taxon>
        <taxon>Eurotiales</taxon>
        <taxon>Aspergillaceae</taxon>
        <taxon>Aspergillus</taxon>
        <taxon>Aspergillus subgen. Circumdati</taxon>
    </lineage>
</organism>
<keyword evidence="2" id="KW-0732">Signal</keyword>
<keyword evidence="4" id="KW-1015">Disulfide bond</keyword>
<dbReference type="EMBL" id="MSFL01000005">
    <property type="protein sequence ID" value="PWY88216.1"/>
    <property type="molecule type" value="Genomic_DNA"/>
</dbReference>
<dbReference type="AlphaFoldDB" id="A0A317WP46"/>
<dbReference type="EC" id="3.1.1.-" evidence="5"/>
<proteinExistence type="inferred from homology"/>
<evidence type="ECO:0000256" key="5">
    <source>
        <dbReference type="RuleBase" id="RU361238"/>
    </source>
</evidence>
<dbReference type="PANTHER" id="PTHR33938:SF2">
    <property type="entry name" value="CARBOXYLIC ESTER HYDROLASE"/>
    <property type="match status" value="1"/>
</dbReference>
<dbReference type="GeneID" id="37061446"/>
<dbReference type="Pfam" id="PF07519">
    <property type="entry name" value="Tannase"/>
    <property type="match status" value="1"/>
</dbReference>
<evidence type="ECO:0000313" key="7">
    <source>
        <dbReference type="Proteomes" id="UP000247233"/>
    </source>
</evidence>
<protein>
    <recommendedName>
        <fullName evidence="5">Carboxylic ester hydrolase</fullName>
        <ecNumber evidence="5">3.1.1.-</ecNumber>
    </recommendedName>
</protein>
<evidence type="ECO:0000313" key="6">
    <source>
        <dbReference type="EMBL" id="PWY88216.1"/>
    </source>
</evidence>
<accession>A0A317WP46</accession>
<keyword evidence="3 5" id="KW-0378">Hydrolase</keyword>
<evidence type="ECO:0000256" key="2">
    <source>
        <dbReference type="ARBA" id="ARBA00022729"/>
    </source>
</evidence>
<dbReference type="GO" id="GO:0052689">
    <property type="term" value="F:carboxylic ester hydrolase activity"/>
    <property type="evidence" value="ECO:0007669"/>
    <property type="project" value="UniProtKB-KW"/>
</dbReference>
<dbReference type="PANTHER" id="PTHR33938">
    <property type="entry name" value="FERULOYL ESTERASE B-RELATED"/>
    <property type="match status" value="1"/>
</dbReference>
<dbReference type="STRING" id="1448321.A0A317WP46"/>
<gene>
    <name evidence="6" type="ORF">BO70DRAFT_286714</name>
</gene>
<reference evidence="6 7" key="1">
    <citation type="submission" date="2016-12" db="EMBL/GenBank/DDBJ databases">
        <title>The genomes of Aspergillus section Nigri reveals drivers in fungal speciation.</title>
        <authorList>
            <consortium name="DOE Joint Genome Institute"/>
            <person name="Vesth T.C."/>
            <person name="Nybo J."/>
            <person name="Theobald S."/>
            <person name="Brandl J."/>
            <person name="Frisvad J.C."/>
            <person name="Nielsen K.F."/>
            <person name="Lyhne E.K."/>
            <person name="Kogle M.E."/>
            <person name="Kuo A."/>
            <person name="Riley R."/>
            <person name="Clum A."/>
            <person name="Nolan M."/>
            <person name="Lipzen A."/>
            <person name="Salamov A."/>
            <person name="Henrissat B."/>
            <person name="Wiebenga A."/>
            <person name="De Vries R.P."/>
            <person name="Grigoriev I.V."/>
            <person name="Mortensen U.H."/>
            <person name="Andersen M.R."/>
            <person name="Baker S.E."/>
        </authorList>
    </citation>
    <scope>NUCLEOTIDE SEQUENCE [LARGE SCALE GENOMIC DNA]</scope>
    <source>
        <strain evidence="6 7">CBS 117.55</strain>
    </source>
</reference>
<name>A0A317WP46_9EURO</name>
<sequence>MASNINTSTYSVPGYKESRHDVILAMMNWVENGTAPNDIVAIVWKSLTTADDVLRRRPICPYPLQAKYTGHGDQNDPDNWTCELLY</sequence>
<dbReference type="VEuPathDB" id="FungiDB:BO70DRAFT_286714"/>
<keyword evidence="1" id="KW-0719">Serine esterase</keyword>
<dbReference type="RefSeq" id="XP_025401752.1">
    <property type="nucleotide sequence ID" value="XM_025539209.1"/>
</dbReference>
<keyword evidence="7" id="KW-1185">Reference proteome</keyword>
<dbReference type="OrthoDB" id="4432685at2759"/>
<evidence type="ECO:0000256" key="1">
    <source>
        <dbReference type="ARBA" id="ARBA00022487"/>
    </source>
</evidence>
<dbReference type="InterPro" id="IPR011118">
    <property type="entry name" value="Tannase/feruloyl_esterase"/>
</dbReference>
<comment type="similarity">
    <text evidence="5">Belongs to the tannase family.</text>
</comment>
<evidence type="ECO:0000256" key="4">
    <source>
        <dbReference type="ARBA" id="ARBA00023157"/>
    </source>
</evidence>